<evidence type="ECO:0000313" key="6">
    <source>
        <dbReference type="Proteomes" id="UP000325517"/>
    </source>
</evidence>
<name>A0A5J6SMY7_9BACI</name>
<dbReference type="GO" id="GO:0008253">
    <property type="term" value="F:5'-nucleotidase activity"/>
    <property type="evidence" value="ECO:0007669"/>
    <property type="project" value="InterPro"/>
</dbReference>
<dbReference type="GO" id="GO:0009264">
    <property type="term" value="P:deoxyribonucleotide catabolic process"/>
    <property type="evidence" value="ECO:0007669"/>
    <property type="project" value="InterPro"/>
</dbReference>
<dbReference type="EMBL" id="CP031223">
    <property type="protein sequence ID" value="QFF99315.1"/>
    <property type="molecule type" value="Genomic_DNA"/>
</dbReference>
<dbReference type="Pfam" id="PF06941">
    <property type="entry name" value="NT5C"/>
    <property type="match status" value="1"/>
</dbReference>
<dbReference type="Gene3D" id="3.40.50.1000">
    <property type="entry name" value="HAD superfamily/HAD-like"/>
    <property type="match status" value="1"/>
</dbReference>
<evidence type="ECO:0000256" key="4">
    <source>
        <dbReference type="PIRSR" id="PIRSR610708-1"/>
    </source>
</evidence>
<organism evidence="5 6">
    <name type="scientific">Psychrobacillus glaciei</name>
    <dbReference type="NCBI Taxonomy" id="2283160"/>
    <lineage>
        <taxon>Bacteria</taxon>
        <taxon>Bacillati</taxon>
        <taxon>Bacillota</taxon>
        <taxon>Bacilli</taxon>
        <taxon>Bacillales</taxon>
        <taxon>Bacillaceae</taxon>
        <taxon>Psychrobacillus</taxon>
    </lineage>
</organism>
<reference evidence="5 6" key="1">
    <citation type="submission" date="2018-07" db="EMBL/GenBank/DDBJ databases">
        <title>Complete genome sequence of Psychrobacillus sp. PB01, isolated from iceberg, and comparative genome analysis of Psychrobacillus strains.</title>
        <authorList>
            <person name="Lee P.C."/>
        </authorList>
    </citation>
    <scope>NUCLEOTIDE SEQUENCE [LARGE SCALE GENOMIC DNA]</scope>
    <source>
        <strain evidence="5 6">PB01</strain>
    </source>
</reference>
<dbReference type="SUPFAM" id="SSF56784">
    <property type="entry name" value="HAD-like"/>
    <property type="match status" value="1"/>
</dbReference>
<feature type="active site" description="Proton donor" evidence="4">
    <location>
        <position position="8"/>
    </location>
</feature>
<keyword evidence="6" id="KW-1185">Reference proteome</keyword>
<evidence type="ECO:0000256" key="3">
    <source>
        <dbReference type="PIRNR" id="PIRNR021362"/>
    </source>
</evidence>
<dbReference type="PIRSF" id="PIRSF021362">
    <property type="entry name" value="UCP021362_HAD"/>
    <property type="match status" value="1"/>
</dbReference>
<dbReference type="AlphaFoldDB" id="A0A5J6SMY7"/>
<dbReference type="KEGG" id="psyo:PB01_11030"/>
<dbReference type="InterPro" id="IPR023214">
    <property type="entry name" value="HAD_sf"/>
</dbReference>
<evidence type="ECO:0000256" key="2">
    <source>
        <dbReference type="ARBA" id="ARBA00022801"/>
    </source>
</evidence>
<dbReference type="OrthoDB" id="573782at2"/>
<protein>
    <recommendedName>
        <fullName evidence="3">Nucleotidase</fullName>
        <ecNumber evidence="3">3.1.3.-</ecNumber>
    </recommendedName>
</protein>
<dbReference type="InterPro" id="IPR052419">
    <property type="entry name" value="5_3-deoxyribonucleotidase-like"/>
</dbReference>
<sequence>MKFGFDIDDTLINLREHAFHLYNKKLNQNIGIEVFRSINTVEIHEAFGLEKEVGNAMWVSLMEEIYFTDCPAFEGAIETLQQLIKDGHEIFYITSRPKKYCTQTREWMKAQGFPVQDHHFYCGMQDDEKIATIKELELDFYFDDKPAVLETLLEVATKVYIMDQSYNQHVDLPRMKQWSELEKIIIK</sequence>
<dbReference type="PANTHER" id="PTHR35134:SF2">
    <property type="entry name" value="NUCLEOTIDASE YQFW-RELATED"/>
    <property type="match status" value="1"/>
</dbReference>
<dbReference type="InterPro" id="IPR010708">
    <property type="entry name" value="5'(3')-deoxyribonucleotidase"/>
</dbReference>
<dbReference type="RefSeq" id="WP_151700235.1">
    <property type="nucleotide sequence ID" value="NZ_CP031223.1"/>
</dbReference>
<proteinExistence type="inferred from homology"/>
<dbReference type="InterPro" id="IPR036412">
    <property type="entry name" value="HAD-like_sf"/>
</dbReference>
<keyword evidence="2 3" id="KW-0378">Hydrolase</keyword>
<gene>
    <name evidence="5" type="ORF">PB01_11030</name>
</gene>
<dbReference type="PANTHER" id="PTHR35134">
    <property type="entry name" value="NUCLEOTIDASE YQFW-RELATED"/>
    <property type="match status" value="1"/>
</dbReference>
<dbReference type="InterPro" id="IPR009206">
    <property type="entry name" value="Nucleotidase_putative"/>
</dbReference>
<dbReference type="EC" id="3.1.3.-" evidence="3"/>
<feature type="active site" description="Nucleophile" evidence="4">
    <location>
        <position position="6"/>
    </location>
</feature>
<comment type="similarity">
    <text evidence="1 3">Belongs to the 5'(3')-deoxyribonucleotidase family.</text>
</comment>
<evidence type="ECO:0000256" key="1">
    <source>
        <dbReference type="ARBA" id="ARBA00009589"/>
    </source>
</evidence>
<accession>A0A5J6SMY7</accession>
<evidence type="ECO:0000313" key="5">
    <source>
        <dbReference type="EMBL" id="QFF99315.1"/>
    </source>
</evidence>
<dbReference type="Proteomes" id="UP000325517">
    <property type="component" value="Chromosome"/>
</dbReference>